<evidence type="ECO:0000256" key="1">
    <source>
        <dbReference type="SAM" id="MobiDB-lite"/>
    </source>
</evidence>
<name>A0ABU6ZQJ4_9FABA</name>
<dbReference type="Proteomes" id="UP001341840">
    <property type="component" value="Unassembled WGS sequence"/>
</dbReference>
<feature type="non-terminal residue" evidence="2">
    <location>
        <position position="71"/>
    </location>
</feature>
<dbReference type="EMBL" id="JASCZI010273087">
    <property type="protein sequence ID" value="MED6224200.1"/>
    <property type="molecule type" value="Genomic_DNA"/>
</dbReference>
<reference evidence="2 3" key="1">
    <citation type="journal article" date="2023" name="Plants (Basel)">
        <title>Bridging the Gap: Combining Genomics and Transcriptomics Approaches to Understand Stylosanthes scabra, an Orphan Legume from the Brazilian Caatinga.</title>
        <authorList>
            <person name="Ferreira-Neto J.R.C."/>
            <person name="da Silva M.D."/>
            <person name="Binneck E."/>
            <person name="de Melo N.F."/>
            <person name="da Silva R.H."/>
            <person name="de Melo A.L.T.M."/>
            <person name="Pandolfi V."/>
            <person name="Bustamante F.O."/>
            <person name="Brasileiro-Vidal A.C."/>
            <person name="Benko-Iseppon A.M."/>
        </authorList>
    </citation>
    <scope>NUCLEOTIDE SEQUENCE [LARGE SCALE GENOMIC DNA]</scope>
    <source>
        <tissue evidence="2">Leaves</tissue>
    </source>
</reference>
<feature type="compositionally biased region" description="Low complexity" evidence="1">
    <location>
        <begin position="11"/>
        <end position="22"/>
    </location>
</feature>
<proteinExistence type="predicted"/>
<evidence type="ECO:0000313" key="2">
    <source>
        <dbReference type="EMBL" id="MED6224200.1"/>
    </source>
</evidence>
<feature type="region of interest" description="Disordered" evidence="1">
    <location>
        <begin position="1"/>
        <end position="23"/>
    </location>
</feature>
<organism evidence="2 3">
    <name type="scientific">Stylosanthes scabra</name>
    <dbReference type="NCBI Taxonomy" id="79078"/>
    <lineage>
        <taxon>Eukaryota</taxon>
        <taxon>Viridiplantae</taxon>
        <taxon>Streptophyta</taxon>
        <taxon>Embryophyta</taxon>
        <taxon>Tracheophyta</taxon>
        <taxon>Spermatophyta</taxon>
        <taxon>Magnoliopsida</taxon>
        <taxon>eudicotyledons</taxon>
        <taxon>Gunneridae</taxon>
        <taxon>Pentapetalae</taxon>
        <taxon>rosids</taxon>
        <taxon>fabids</taxon>
        <taxon>Fabales</taxon>
        <taxon>Fabaceae</taxon>
        <taxon>Papilionoideae</taxon>
        <taxon>50 kb inversion clade</taxon>
        <taxon>dalbergioids sensu lato</taxon>
        <taxon>Dalbergieae</taxon>
        <taxon>Pterocarpus clade</taxon>
        <taxon>Stylosanthes</taxon>
    </lineage>
</organism>
<evidence type="ECO:0000313" key="3">
    <source>
        <dbReference type="Proteomes" id="UP001341840"/>
    </source>
</evidence>
<keyword evidence="3" id="KW-1185">Reference proteome</keyword>
<comment type="caution">
    <text evidence="2">The sequence shown here is derived from an EMBL/GenBank/DDBJ whole genome shotgun (WGS) entry which is preliminary data.</text>
</comment>
<sequence>MPRRGPNVAHPSSPKPSQASSSHVWTMFPTWAKRDSTEPWSIINSKPRLDQVQNFAQTWPSLNPKALPCSK</sequence>
<accession>A0ABU6ZQJ4</accession>
<gene>
    <name evidence="2" type="ORF">PIB30_081612</name>
</gene>
<protein>
    <submittedName>
        <fullName evidence="2">Uncharacterized protein</fullName>
    </submittedName>
</protein>